<dbReference type="Pfam" id="PF17841">
    <property type="entry name" value="Bep_C_terminal"/>
    <property type="match status" value="1"/>
</dbReference>
<dbReference type="SUPFAM" id="SSF52540">
    <property type="entry name" value="P-loop containing nucleoside triphosphate hydrolases"/>
    <property type="match status" value="2"/>
</dbReference>
<comment type="similarity">
    <text evidence="1">Belongs to the MobA/MobL family.</text>
</comment>
<keyword evidence="2" id="KW-0184">Conjugation</keyword>
<dbReference type="Gene3D" id="3.30.930.30">
    <property type="match status" value="1"/>
</dbReference>
<evidence type="ECO:0000259" key="4">
    <source>
        <dbReference type="Pfam" id="PF17841"/>
    </source>
</evidence>
<dbReference type="CDD" id="cd18809">
    <property type="entry name" value="SF1_C_RecD"/>
    <property type="match status" value="1"/>
</dbReference>
<evidence type="ECO:0000256" key="2">
    <source>
        <dbReference type="ARBA" id="ARBA00022971"/>
    </source>
</evidence>
<evidence type="ECO:0000313" key="5">
    <source>
        <dbReference type="EMBL" id="MBB4571329.1"/>
    </source>
</evidence>
<dbReference type="RefSeq" id="WP_028754747.1">
    <property type="nucleotide sequence ID" value="NZ_JACIIG010000022.1"/>
</dbReference>
<feature type="domain" description="MobA/MobL protein" evidence="3">
    <location>
        <begin position="17"/>
        <end position="241"/>
    </location>
</feature>
<dbReference type="OrthoDB" id="1826980at2"/>
<dbReference type="Proteomes" id="UP000543836">
    <property type="component" value="Unassembled WGS sequence"/>
</dbReference>
<dbReference type="InterPro" id="IPR014136">
    <property type="entry name" value="TraA_Ti"/>
</dbReference>
<dbReference type="InterPro" id="IPR041533">
    <property type="entry name" value="Bep_BID"/>
</dbReference>
<organism evidence="5 6">
    <name type="scientific">Rhizobium leucaenae</name>
    <dbReference type="NCBI Taxonomy" id="29450"/>
    <lineage>
        <taxon>Bacteria</taxon>
        <taxon>Pseudomonadati</taxon>
        <taxon>Pseudomonadota</taxon>
        <taxon>Alphaproteobacteria</taxon>
        <taxon>Hyphomicrobiales</taxon>
        <taxon>Rhizobiaceae</taxon>
        <taxon>Rhizobium/Agrobacterium group</taxon>
        <taxon>Rhizobium</taxon>
    </lineage>
</organism>
<dbReference type="Pfam" id="PF03389">
    <property type="entry name" value="MobA_MobL"/>
    <property type="match status" value="1"/>
</dbReference>
<dbReference type="Gene3D" id="2.30.30.940">
    <property type="match status" value="1"/>
</dbReference>
<dbReference type="InterPro" id="IPR005053">
    <property type="entry name" value="MobA_MobL"/>
</dbReference>
<gene>
    <name evidence="5" type="ORF">GGE60_005490</name>
</gene>
<dbReference type="NCBIfam" id="TIGR02768">
    <property type="entry name" value="TraA_Ti"/>
    <property type="match status" value="1"/>
</dbReference>
<dbReference type="InterPro" id="IPR027417">
    <property type="entry name" value="P-loop_NTPase"/>
</dbReference>
<comment type="caution">
    <text evidence="5">The sequence shown here is derived from an EMBL/GenBank/DDBJ whole genome shotgun (WGS) entry which is preliminary data.</text>
</comment>
<feature type="domain" description="Bartonella effector protein BID" evidence="4">
    <location>
        <begin position="1310"/>
        <end position="1397"/>
    </location>
</feature>
<dbReference type="EMBL" id="JACIIG010000022">
    <property type="protein sequence ID" value="MBB4571329.1"/>
    <property type="molecule type" value="Genomic_DNA"/>
</dbReference>
<evidence type="ECO:0000313" key="6">
    <source>
        <dbReference type="Proteomes" id="UP000543836"/>
    </source>
</evidence>
<evidence type="ECO:0000259" key="3">
    <source>
        <dbReference type="Pfam" id="PF03389"/>
    </source>
</evidence>
<protein>
    <submittedName>
        <fullName evidence="5">Ti-type conjugative transfer relaxase TraA</fullName>
    </submittedName>
</protein>
<accession>A0A7W6ZYY5</accession>
<dbReference type="Pfam" id="PF13604">
    <property type="entry name" value="AAA_30"/>
    <property type="match status" value="1"/>
</dbReference>
<evidence type="ECO:0000256" key="1">
    <source>
        <dbReference type="ARBA" id="ARBA00010873"/>
    </source>
</evidence>
<name>A0A7W6ZYY5_9HYPH</name>
<sequence>MAIMFIRAEMISRGAGRSVVSAAAYRHRKKMVDERIGVAFAYKRRRSDLVHEELALPDQAPDWLLGAIDGRTVASASEVLWNAVEAFEKRVNAELARELIIALPEELTRAENIALVREFVRDNLTNKGMVVDWVYHERQGNPHIHLIMTLRPLTEDGFGPKTMVLVREHGQPRGGVGSDGPVENTVRRKWGGDRKTLKAWKIAWAETANRHLSLAGHDIQLDGRSYAERGLGGIAKTRVSIAKAVLIKKGTAMFLSPAELARRQEVVDRLLADPELLLKQISNERSTFDQSDIAKALHRHVDDSTHFANIHAKLLMSDELVVLKPQQLDPETGRMAEPAIFTTRDMLRVEFEMARSAEVLSKRVGFAAAEKHVAAAIRLVETRDPQLAFRLDGEQIGAIRHIVRDNGIAAVVGLAGTGKSTLLEAARIAWEKDGRRVVGAALAGKAAEGLEKNSGIRSRTLAAWEVSWGADRDSLGRGDVFVIDEAGLVSSRQMARVLKVVEDAGAKVVLVGDAMQLQPIQAGAAFRAIVERIGFAELAGVRRQHEDWARDASYLFAVGRVEAALDLYAAQGHITETNSKEEAIGRIVVDWTKARIDLLGATDSEDSAVRVRGDELLVLAHTNADVKRLNEAVRAVMVERGILHEQHVVMTERGKREFAVGDRIIFLENARFVEPRAGHLGPQHVKNGMLGTVRAITGRDAHTLLSVRLDNGRKVVFGEHSYRNIDYGYAATIHKSQGATVDRTFVLATGAMDRHLTYVAMTRHRERADLYAAKEDFVPRRDWEKLVRIDHAAGLSGELVAVGQARFRDDTDANLTPYADVNIEGGKKHRVWGVGLPAALEKGGVRVGDVVSLRKDGIERVMVKVPGIDTETGETRFEDRLVERNVWTAQRLEHAGSSSEFAGSQSHRPELFEPLVERLSRSGAKTVTLDYQNEASYLRHIDDFARRRGIVRLAEASAEVEEALSRQWARLVGRKERLDELWRRASVALGLAIERERRISYDEDRRMSQPAARKNVVGVPRYLMAPTMTFPQSLEEDARLAQMASREWKEREASLWSALNAIYRDPDQALIVLNRKILANDGEPRRIIEALARVPDQLGRLRGSEDPAHGGMPRHELHEAMAAVANLIPLARAHAEAFRVDAGYFERREQIRRSAMSVSVPALSENALVLLSEIDAGRMKGGEDAYKSAFSLAAENSAVMRELNQLGEALTARFGRSAFTSKPDIVAERSMIERMPPNLTSEQRGELVKLFELARHFAEVHQGERRNPSQVFATAIVSDDKIVLPMLSAVSEFRTPVEEEARHRALARSDHQRQRARLAESMTHVWRDPASAVETIEDLILKGISAKRIATAVRSDPTAYGALRGSGRTIDRLLAPGRERKDALQAIAKVDVHIKAFASSYAAAFDRERQAITEERRRMAIAIPGLSQSAQDELSRLTKATTLRSQDLDAAVHALDPQVRAEFAVISKALDARFGRNVIERGDERAANFISATQRQEFEVMRESLRVLQRAVRIGSQKIVEERNKRSINETHEIGN</sequence>
<keyword evidence="6" id="KW-1185">Reference proteome</keyword>
<dbReference type="CDD" id="cd17933">
    <property type="entry name" value="DEXSc_RecD-like"/>
    <property type="match status" value="1"/>
</dbReference>
<proteinExistence type="inferred from homology"/>
<dbReference type="Gene3D" id="3.40.50.300">
    <property type="entry name" value="P-loop containing nucleotide triphosphate hydrolases"/>
    <property type="match status" value="2"/>
</dbReference>
<reference evidence="5 6" key="1">
    <citation type="submission" date="2020-08" db="EMBL/GenBank/DDBJ databases">
        <title>Genomic Encyclopedia of Type Strains, Phase IV (KMG-V): Genome sequencing to study the core and pangenomes of soil and plant-associated prokaryotes.</title>
        <authorList>
            <person name="Whitman W."/>
        </authorList>
    </citation>
    <scope>NUCLEOTIDE SEQUENCE [LARGE SCALE GENOMIC DNA]</scope>
    <source>
        <strain evidence="5 6">SEMIA 492</strain>
    </source>
</reference>